<dbReference type="EMBL" id="CAUYUJ010014393">
    <property type="protein sequence ID" value="CAK0840613.1"/>
    <property type="molecule type" value="Genomic_DNA"/>
</dbReference>
<dbReference type="SUPFAM" id="SSF52540">
    <property type="entry name" value="P-loop containing nucleoside triphosphate hydrolases"/>
    <property type="match status" value="1"/>
</dbReference>
<organism evidence="7 8">
    <name type="scientific">Prorocentrum cordatum</name>
    <dbReference type="NCBI Taxonomy" id="2364126"/>
    <lineage>
        <taxon>Eukaryota</taxon>
        <taxon>Sar</taxon>
        <taxon>Alveolata</taxon>
        <taxon>Dinophyceae</taxon>
        <taxon>Prorocentrales</taxon>
        <taxon>Prorocentraceae</taxon>
        <taxon>Prorocentrum</taxon>
    </lineage>
</organism>
<name>A0ABN9T6B8_9DINO</name>
<dbReference type="PANTHER" id="PTHR24223">
    <property type="entry name" value="ATP-BINDING CASSETTE SUB-FAMILY C"/>
    <property type="match status" value="1"/>
</dbReference>
<feature type="domain" description="ABC transporter" evidence="6">
    <location>
        <begin position="52"/>
        <end position="289"/>
    </location>
</feature>
<comment type="subcellular location">
    <subcellularLocation>
        <location evidence="1">Vacuole membrane</location>
        <topology evidence="1">Multi-pass membrane protein</topology>
    </subcellularLocation>
</comment>
<evidence type="ECO:0000256" key="4">
    <source>
        <dbReference type="ARBA" id="ARBA00022840"/>
    </source>
</evidence>
<dbReference type="InterPro" id="IPR003439">
    <property type="entry name" value="ABC_transporter-like_ATP-bd"/>
</dbReference>
<keyword evidence="4" id="KW-0067">ATP-binding</keyword>
<sequence length="435" mass="47244">MKWSARMGAEVEQKMNAVDRTLDYTMNIDQESPWELPGDNALDPEWPTAGTLKFENVTMRYREGLEPALQGVNFELQGGEKIGVCGRTGSGKSSLIVCVLRITEFTGRVLIDSVDIKDLGLHRLRHAISMIPQDPVLFCATLRSNLDPLGLAESDDRLLSTLELVHLRAEVEALGGLDHRIAEGGTNLSVGQRQLVCLARSVLRRSRLVLLDEATASIDQETDQIIQTTIRAEFRGSTFSLLHGVHHRTPHQHHPRQRPRVGHEGRPRRRAWDPSGACQRPGLPLPRPPRKLQPGAPSNPSPPHVCPLRTLDLGASWAPPPSLKSISFCAARSLCLLFFGELPEGDLTNSENSSCAEGHAKCLPHPCRWSASRAAPVARCPCRCSASRLPPCALGGRIRAGVTSSCSSPAPDPCSTPPCLVRFGGGGRRGGGTKC</sequence>
<dbReference type="InterPro" id="IPR017871">
    <property type="entry name" value="ABC_transporter-like_CS"/>
</dbReference>
<keyword evidence="2" id="KW-0677">Repeat</keyword>
<dbReference type="Gene3D" id="3.40.50.300">
    <property type="entry name" value="P-loop containing nucleotide triphosphate hydrolases"/>
    <property type="match status" value="1"/>
</dbReference>
<gene>
    <name evidence="7" type="ORF">PCOR1329_LOCUS36012</name>
</gene>
<dbReference type="PANTHER" id="PTHR24223:SF443">
    <property type="entry name" value="MULTIDRUG-RESISTANCE LIKE PROTEIN 1, ISOFORM I"/>
    <property type="match status" value="1"/>
</dbReference>
<dbReference type="CDD" id="cd03244">
    <property type="entry name" value="ABCC_MRP_domain2"/>
    <property type="match status" value="1"/>
</dbReference>
<reference evidence="7" key="1">
    <citation type="submission" date="2023-10" db="EMBL/GenBank/DDBJ databases">
        <authorList>
            <person name="Chen Y."/>
            <person name="Shah S."/>
            <person name="Dougan E. K."/>
            <person name="Thang M."/>
            <person name="Chan C."/>
        </authorList>
    </citation>
    <scope>NUCLEOTIDE SEQUENCE [LARGE SCALE GENOMIC DNA]</scope>
</reference>
<proteinExistence type="predicted"/>
<dbReference type="InterPro" id="IPR050173">
    <property type="entry name" value="ABC_transporter_C-like"/>
</dbReference>
<comment type="caution">
    <text evidence="7">The sequence shown here is derived from an EMBL/GenBank/DDBJ whole genome shotgun (WGS) entry which is preliminary data.</text>
</comment>
<dbReference type="PROSITE" id="PS50893">
    <property type="entry name" value="ABC_TRANSPORTER_2"/>
    <property type="match status" value="1"/>
</dbReference>
<keyword evidence="3" id="KW-0547">Nucleotide-binding</keyword>
<evidence type="ECO:0000256" key="1">
    <source>
        <dbReference type="ARBA" id="ARBA00004128"/>
    </source>
</evidence>
<accession>A0ABN9T6B8</accession>
<feature type="compositionally biased region" description="Basic residues" evidence="5">
    <location>
        <begin position="246"/>
        <end position="260"/>
    </location>
</feature>
<evidence type="ECO:0000259" key="6">
    <source>
        <dbReference type="PROSITE" id="PS50893"/>
    </source>
</evidence>
<dbReference type="PROSITE" id="PS00211">
    <property type="entry name" value="ABC_TRANSPORTER_1"/>
    <property type="match status" value="1"/>
</dbReference>
<feature type="region of interest" description="Disordered" evidence="5">
    <location>
        <begin position="246"/>
        <end position="305"/>
    </location>
</feature>
<dbReference type="InterPro" id="IPR027417">
    <property type="entry name" value="P-loop_NTPase"/>
</dbReference>
<dbReference type="Pfam" id="PF00005">
    <property type="entry name" value="ABC_tran"/>
    <property type="match status" value="1"/>
</dbReference>
<dbReference type="InterPro" id="IPR003593">
    <property type="entry name" value="AAA+_ATPase"/>
</dbReference>
<evidence type="ECO:0000256" key="5">
    <source>
        <dbReference type="SAM" id="MobiDB-lite"/>
    </source>
</evidence>
<protein>
    <recommendedName>
        <fullName evidence="6">ABC transporter domain-containing protein</fullName>
    </recommendedName>
</protein>
<evidence type="ECO:0000313" key="7">
    <source>
        <dbReference type="EMBL" id="CAK0840613.1"/>
    </source>
</evidence>
<dbReference type="SMART" id="SM00382">
    <property type="entry name" value="AAA"/>
    <property type="match status" value="1"/>
</dbReference>
<dbReference type="Proteomes" id="UP001189429">
    <property type="component" value="Unassembled WGS sequence"/>
</dbReference>
<evidence type="ECO:0000256" key="2">
    <source>
        <dbReference type="ARBA" id="ARBA00022737"/>
    </source>
</evidence>
<evidence type="ECO:0000313" key="8">
    <source>
        <dbReference type="Proteomes" id="UP001189429"/>
    </source>
</evidence>
<evidence type="ECO:0000256" key="3">
    <source>
        <dbReference type="ARBA" id="ARBA00022741"/>
    </source>
</evidence>
<keyword evidence="8" id="KW-1185">Reference proteome</keyword>